<sequence>MDGPRWDDAYGRGERVVKALLHRIRPGVEELS</sequence>
<accession>A0A841J0L5</accession>
<protein>
    <submittedName>
        <fullName evidence="1">Uncharacterized protein</fullName>
    </submittedName>
</protein>
<proteinExistence type="predicted"/>
<name>A0A841J0L5_9ACTN</name>
<dbReference type="AlphaFoldDB" id="A0A841J0L5"/>
<keyword evidence="2" id="KW-1185">Reference proteome</keyword>
<comment type="caution">
    <text evidence="1">The sequence shown here is derived from an EMBL/GenBank/DDBJ whole genome shotgun (WGS) entry which is preliminary data.</text>
</comment>
<gene>
    <name evidence="1" type="ORF">FHS13_004204</name>
</gene>
<dbReference type="Proteomes" id="UP000536604">
    <property type="component" value="Unassembled WGS sequence"/>
</dbReference>
<evidence type="ECO:0000313" key="1">
    <source>
        <dbReference type="EMBL" id="MBB6122215.1"/>
    </source>
</evidence>
<dbReference type="EMBL" id="JACHJO010000017">
    <property type="protein sequence ID" value="MBB6122215.1"/>
    <property type="molecule type" value="Genomic_DNA"/>
</dbReference>
<organism evidence="1 2">
    <name type="scientific">Nocardiopsis algeriensis</name>
    <dbReference type="NCBI Taxonomy" id="1478215"/>
    <lineage>
        <taxon>Bacteria</taxon>
        <taxon>Bacillati</taxon>
        <taxon>Actinomycetota</taxon>
        <taxon>Actinomycetes</taxon>
        <taxon>Streptosporangiales</taxon>
        <taxon>Nocardiopsidaceae</taxon>
        <taxon>Nocardiopsis</taxon>
    </lineage>
</organism>
<evidence type="ECO:0000313" key="2">
    <source>
        <dbReference type="Proteomes" id="UP000536604"/>
    </source>
</evidence>
<reference evidence="1 2" key="1">
    <citation type="submission" date="2020-08" db="EMBL/GenBank/DDBJ databases">
        <title>Genomic Encyclopedia of Type Strains, Phase III (KMG-III): the genomes of soil and plant-associated and newly described type strains.</title>
        <authorList>
            <person name="Whitman W."/>
        </authorList>
    </citation>
    <scope>NUCLEOTIDE SEQUENCE [LARGE SCALE GENOMIC DNA]</scope>
    <source>
        <strain evidence="1 2">CECT 8712</strain>
    </source>
</reference>